<organism evidence="1">
    <name type="scientific">marine metagenome</name>
    <dbReference type="NCBI Taxonomy" id="408172"/>
    <lineage>
        <taxon>unclassified sequences</taxon>
        <taxon>metagenomes</taxon>
        <taxon>ecological metagenomes</taxon>
    </lineage>
</organism>
<accession>A0A382DKU5</accession>
<gene>
    <name evidence="1" type="ORF">METZ01_LOCUS191689</name>
</gene>
<protein>
    <submittedName>
        <fullName evidence="1">Uncharacterized protein</fullName>
    </submittedName>
</protein>
<reference evidence="1" key="1">
    <citation type="submission" date="2018-05" db="EMBL/GenBank/DDBJ databases">
        <authorList>
            <person name="Lanie J.A."/>
            <person name="Ng W.-L."/>
            <person name="Kazmierczak K.M."/>
            <person name="Andrzejewski T.M."/>
            <person name="Davidsen T.M."/>
            <person name="Wayne K.J."/>
            <person name="Tettelin H."/>
            <person name="Glass J.I."/>
            <person name="Rusch D."/>
            <person name="Podicherti R."/>
            <person name="Tsui H.-C.T."/>
            <person name="Winkler M.E."/>
        </authorList>
    </citation>
    <scope>NUCLEOTIDE SEQUENCE</scope>
</reference>
<dbReference type="AlphaFoldDB" id="A0A382DKU5"/>
<evidence type="ECO:0000313" key="1">
    <source>
        <dbReference type="EMBL" id="SVB38835.1"/>
    </source>
</evidence>
<name>A0A382DKU5_9ZZZZ</name>
<dbReference type="EMBL" id="UINC01039811">
    <property type="protein sequence ID" value="SVB38835.1"/>
    <property type="molecule type" value="Genomic_DNA"/>
</dbReference>
<sequence length="88" mass="10320">MSVEVESIRDDDFLVKVSAATSTEHRVTLTDAYWEQVWNRSLPKKEIVSRSFAFLLEREPNSSIMRTFDLPVIQRYFSEYEGIAATWK</sequence>
<proteinExistence type="predicted"/>